<accession>A0A0C2ZBV7</accession>
<gene>
    <name evidence="2" type="ORF">SCLCIDRAFT_34211</name>
</gene>
<reference evidence="3" key="2">
    <citation type="submission" date="2015-01" db="EMBL/GenBank/DDBJ databases">
        <title>Evolutionary Origins and Diversification of the Mycorrhizal Mutualists.</title>
        <authorList>
            <consortium name="DOE Joint Genome Institute"/>
            <consortium name="Mycorrhizal Genomics Consortium"/>
            <person name="Kohler A."/>
            <person name="Kuo A."/>
            <person name="Nagy L.G."/>
            <person name="Floudas D."/>
            <person name="Copeland A."/>
            <person name="Barry K.W."/>
            <person name="Cichocki N."/>
            <person name="Veneault-Fourrey C."/>
            <person name="LaButti K."/>
            <person name="Lindquist E.A."/>
            <person name="Lipzen A."/>
            <person name="Lundell T."/>
            <person name="Morin E."/>
            <person name="Murat C."/>
            <person name="Riley R."/>
            <person name="Ohm R."/>
            <person name="Sun H."/>
            <person name="Tunlid A."/>
            <person name="Henrissat B."/>
            <person name="Grigoriev I.V."/>
            <person name="Hibbett D.S."/>
            <person name="Martin F."/>
        </authorList>
    </citation>
    <scope>NUCLEOTIDE SEQUENCE [LARGE SCALE GENOMIC DNA]</scope>
    <source>
        <strain evidence="3">Foug A</strain>
    </source>
</reference>
<feature type="region of interest" description="Disordered" evidence="1">
    <location>
        <begin position="85"/>
        <end position="104"/>
    </location>
</feature>
<sequence length="618" mass="67714">MSNLEADLVDIQVGGGGRPDATAPPVLTPTRLRTSIKATDRDGGLISKSLERKQFLREPEIGCASDLFQSTDDALEVDFLQTPSRKNSVSTCSQGSPMPKGKVSEPLWSGGEAPTIPIACVAEILKAKRLPSRKPHAHPTKEVNSMSTPSSKCPNEESNISFVDNPSSMQLEPTLHLDAKLVSDMLRPEVATSTSSYTPSVDAVALPPSEDSPVDLDKSEDNQFTIGRLSDAILDIVQEGLDHITTYLTDLVQYMRLNSANDWNKYSKYFAQNTQAELNRFRKTGAQAGSVDTKLVTVCRQCYELFKKDYPETWQKILTKFEESVQYTEAGKMFAALSKSHSIEAVFIMAESIVNQDASLGYSYTTPGAEDFFMEHCRSDLDAIIGHFKAHIYNRSSLACITDSFDQDKSGIKGKGKECSDVGPDVVDLTLDSGNHTPDHANDEREDHKLVKKLLTSQIESWSHVGLREAVSLEATSTEAGQEHASHSKLKGVSDLTILESAQVIAALRDTGPYRLHFKSMLNKKMDLLGSKIPIIHGAPPLSDSDSLRGKRVFFNGKVDYEGPACLPNTAKTQIRKQVGGGKPPTLKTDPSSDIENLFDMSPSPAPMQLHQEKPIMP</sequence>
<evidence type="ECO:0000313" key="3">
    <source>
        <dbReference type="Proteomes" id="UP000053989"/>
    </source>
</evidence>
<dbReference type="InParanoid" id="A0A0C2ZBV7"/>
<evidence type="ECO:0000256" key="1">
    <source>
        <dbReference type="SAM" id="MobiDB-lite"/>
    </source>
</evidence>
<reference evidence="2 3" key="1">
    <citation type="submission" date="2014-04" db="EMBL/GenBank/DDBJ databases">
        <authorList>
            <consortium name="DOE Joint Genome Institute"/>
            <person name="Kuo A."/>
            <person name="Kohler A."/>
            <person name="Nagy L.G."/>
            <person name="Floudas D."/>
            <person name="Copeland A."/>
            <person name="Barry K.W."/>
            <person name="Cichocki N."/>
            <person name="Veneault-Fourrey C."/>
            <person name="LaButti K."/>
            <person name="Lindquist E.A."/>
            <person name="Lipzen A."/>
            <person name="Lundell T."/>
            <person name="Morin E."/>
            <person name="Murat C."/>
            <person name="Sun H."/>
            <person name="Tunlid A."/>
            <person name="Henrissat B."/>
            <person name="Grigoriev I.V."/>
            <person name="Hibbett D.S."/>
            <person name="Martin F."/>
            <person name="Nordberg H.P."/>
            <person name="Cantor M.N."/>
            <person name="Hua S.X."/>
        </authorList>
    </citation>
    <scope>NUCLEOTIDE SEQUENCE [LARGE SCALE GENOMIC DNA]</scope>
    <source>
        <strain evidence="2 3">Foug A</strain>
    </source>
</reference>
<feature type="region of interest" description="Disordered" evidence="1">
    <location>
        <begin position="192"/>
        <end position="217"/>
    </location>
</feature>
<proteinExistence type="predicted"/>
<feature type="compositionally biased region" description="Polar residues" evidence="1">
    <location>
        <begin position="142"/>
        <end position="156"/>
    </location>
</feature>
<protein>
    <submittedName>
        <fullName evidence="2">Uncharacterized protein</fullName>
    </submittedName>
</protein>
<dbReference type="AlphaFoldDB" id="A0A0C2ZBV7"/>
<feature type="compositionally biased region" description="Polar residues" evidence="1">
    <location>
        <begin position="85"/>
        <end position="96"/>
    </location>
</feature>
<evidence type="ECO:0000313" key="2">
    <source>
        <dbReference type="EMBL" id="KIM50512.1"/>
    </source>
</evidence>
<organism evidence="2 3">
    <name type="scientific">Scleroderma citrinum Foug A</name>
    <dbReference type="NCBI Taxonomy" id="1036808"/>
    <lineage>
        <taxon>Eukaryota</taxon>
        <taxon>Fungi</taxon>
        <taxon>Dikarya</taxon>
        <taxon>Basidiomycota</taxon>
        <taxon>Agaricomycotina</taxon>
        <taxon>Agaricomycetes</taxon>
        <taxon>Agaricomycetidae</taxon>
        <taxon>Boletales</taxon>
        <taxon>Sclerodermatineae</taxon>
        <taxon>Sclerodermataceae</taxon>
        <taxon>Scleroderma</taxon>
    </lineage>
</organism>
<dbReference type="Proteomes" id="UP000053989">
    <property type="component" value="Unassembled WGS sequence"/>
</dbReference>
<feature type="region of interest" description="Disordered" evidence="1">
    <location>
        <begin position="576"/>
        <end position="618"/>
    </location>
</feature>
<dbReference type="EMBL" id="KN822398">
    <property type="protein sequence ID" value="KIM50512.1"/>
    <property type="molecule type" value="Genomic_DNA"/>
</dbReference>
<dbReference type="HOGENOM" id="CLU_442238_0_0_1"/>
<name>A0A0C2ZBV7_9AGAM</name>
<feature type="region of interest" description="Disordered" evidence="1">
    <location>
        <begin position="132"/>
        <end position="156"/>
    </location>
</feature>
<dbReference type="OrthoDB" id="2665953at2759"/>
<keyword evidence="3" id="KW-1185">Reference proteome</keyword>